<dbReference type="InterPro" id="IPR024630">
    <property type="entry name" value="Stc1"/>
</dbReference>
<feature type="region of interest" description="Disordered" evidence="1">
    <location>
        <begin position="158"/>
        <end position="178"/>
    </location>
</feature>
<proteinExistence type="predicted"/>
<dbReference type="Proteomes" id="UP001251528">
    <property type="component" value="Unassembled WGS sequence"/>
</dbReference>
<evidence type="ECO:0000313" key="3">
    <source>
        <dbReference type="EMBL" id="KAK2591750.1"/>
    </source>
</evidence>
<feature type="domain" description="Stc1" evidence="2">
    <location>
        <begin position="15"/>
        <end position="87"/>
    </location>
</feature>
<reference evidence="3" key="1">
    <citation type="submission" date="2023-06" db="EMBL/GenBank/DDBJ databases">
        <title>Conoideocrella luteorostrata (Hypocreales: Clavicipitaceae), a potential biocontrol fungus for elongate hemlock scale in United States Christmas tree production areas.</title>
        <authorList>
            <person name="Barrett H."/>
            <person name="Lovett B."/>
            <person name="Macias A.M."/>
            <person name="Stajich J.E."/>
            <person name="Kasson M.T."/>
        </authorList>
    </citation>
    <scope>NUCLEOTIDE SEQUENCE</scope>
    <source>
        <strain evidence="3">ARSEF 14590</strain>
    </source>
</reference>
<protein>
    <recommendedName>
        <fullName evidence="2">Stc1 domain-containing protein</fullName>
    </recommendedName>
</protein>
<feature type="compositionally biased region" description="Low complexity" evidence="1">
    <location>
        <begin position="209"/>
        <end position="222"/>
    </location>
</feature>
<feature type="region of interest" description="Disordered" evidence="1">
    <location>
        <begin position="199"/>
        <end position="343"/>
    </location>
</feature>
<gene>
    <name evidence="3" type="ORF">QQS21_010571</name>
</gene>
<keyword evidence="4" id="KW-1185">Reference proteome</keyword>
<dbReference type="Pfam" id="PF12898">
    <property type="entry name" value="Stc1"/>
    <property type="match status" value="1"/>
</dbReference>
<evidence type="ECO:0000259" key="2">
    <source>
        <dbReference type="Pfam" id="PF12898"/>
    </source>
</evidence>
<feature type="compositionally biased region" description="Polar residues" evidence="1">
    <location>
        <begin position="261"/>
        <end position="277"/>
    </location>
</feature>
<comment type="caution">
    <text evidence="3">The sequence shown here is derived from an EMBL/GenBank/DDBJ whole genome shotgun (WGS) entry which is preliminary data.</text>
</comment>
<feature type="compositionally biased region" description="Polar residues" evidence="1">
    <location>
        <begin position="298"/>
        <end position="321"/>
    </location>
</feature>
<accession>A0AAJ0FWR2</accession>
<dbReference type="AlphaFoldDB" id="A0AAJ0FWR2"/>
<feature type="compositionally biased region" description="Polar residues" evidence="1">
    <location>
        <begin position="163"/>
        <end position="176"/>
    </location>
</feature>
<name>A0AAJ0FWR2_9HYPO</name>
<sequence length="381" mass="41961">MSARDPKSTKPNRYRCKIGGEWKSLQAFSKNQQRLLQRQIDCQGSVDAANSGMACLEHSAAFRGELRCDLCDLIKPYDDYSKSQRKLDTWTANQEPGVIPTHLEKGHVSIEELGQKAWHNESTESTSFFSNDSLPRAPISSFASLGLDDKLAMENLESPAPSAASTTGRGPSSVVSSIPPHLANRIMSKLAQNDNTLEAKGSEGQNQKSSSSVSSSDVTSESDVSRNRQQRQSAFIANALPFPPHLRRLGSNAKSGAGSATFRSNTSSISTATTMRDNQAKIPYNAWDNSGQRHELAKSQTTSSDHDTCSASNDPDTNHASGNWDDVPVTKQNMPPRRKGGWHKAPMMPREQQVELPARHLNPDVDRRRRINYCESEDSDY</sequence>
<organism evidence="3 4">
    <name type="scientific">Conoideocrella luteorostrata</name>
    <dbReference type="NCBI Taxonomy" id="1105319"/>
    <lineage>
        <taxon>Eukaryota</taxon>
        <taxon>Fungi</taxon>
        <taxon>Dikarya</taxon>
        <taxon>Ascomycota</taxon>
        <taxon>Pezizomycotina</taxon>
        <taxon>Sordariomycetes</taxon>
        <taxon>Hypocreomycetidae</taxon>
        <taxon>Hypocreales</taxon>
        <taxon>Clavicipitaceae</taxon>
        <taxon>Conoideocrella</taxon>
    </lineage>
</organism>
<dbReference type="EMBL" id="JASWJB010000312">
    <property type="protein sequence ID" value="KAK2591750.1"/>
    <property type="molecule type" value="Genomic_DNA"/>
</dbReference>
<evidence type="ECO:0000313" key="4">
    <source>
        <dbReference type="Proteomes" id="UP001251528"/>
    </source>
</evidence>
<evidence type="ECO:0000256" key="1">
    <source>
        <dbReference type="SAM" id="MobiDB-lite"/>
    </source>
</evidence>